<protein>
    <submittedName>
        <fullName evidence="2">Hydroxymyristoyl-ACP dehydratase</fullName>
    </submittedName>
</protein>
<dbReference type="InterPro" id="IPR016962">
    <property type="entry name" value="Dehydrase_ECs4332_prd"/>
</dbReference>
<proteinExistence type="predicted"/>
<accession>A0A2T7BAR8</accession>
<dbReference type="RefSeq" id="WP_075197148.1">
    <property type="nucleotide sequence ID" value="NZ_CP187984.1"/>
</dbReference>
<dbReference type="InterPro" id="IPR054545">
    <property type="entry name" value="ApeI-like"/>
</dbReference>
<comment type="caution">
    <text evidence="2">The sequence shown here is derived from an EMBL/GenBank/DDBJ whole genome shotgun (WGS) entry which is preliminary data.</text>
</comment>
<gene>
    <name evidence="2" type="ORF">BS411_00720</name>
</gene>
<dbReference type="SUPFAM" id="SSF54637">
    <property type="entry name" value="Thioesterase/thiol ester dehydrase-isomerase"/>
    <property type="match status" value="1"/>
</dbReference>
<reference evidence="2" key="1">
    <citation type="submission" date="2016-12" db="EMBL/GenBank/DDBJ databases">
        <title>Analysis of the Molecular Diversity Among Cronobacter Species Isolated from Filth Flies Using a Pan Genomic DNA Microarray.</title>
        <authorList>
            <person name="Pava-Ripoll M."/>
            <person name="Tall B."/>
            <person name="Farber J."/>
            <person name="Fanning S."/>
            <person name="Lehner A."/>
            <person name="Stephan R."/>
            <person name="Pagotto F."/>
            <person name="Iverson C."/>
            <person name="Ziobro G."/>
            <person name="Miller A."/>
            <person name="Pearson R."/>
            <person name="Yan Q."/>
            <person name="Kim M."/>
            <person name="Jeong S."/>
            <person name="Park J."/>
            <person name="Jun S."/>
            <person name="Choi H."/>
            <person name="Chung T."/>
            <person name="Yoo Y."/>
            <person name="Park E."/>
            <person name="Hwang S."/>
            <person name="Lee B."/>
            <person name="Sathyamoorthy V."/>
            <person name="Carter L."/>
            <person name="Mammel M."/>
            <person name="Jackson S."/>
            <person name="Kothary M."/>
            <person name="Patel I."/>
            <person name="Grim C."/>
            <person name="Gopinath G."/>
            <person name="Gangiredla J."/>
            <person name="Chase H."/>
        </authorList>
    </citation>
    <scope>NUCLEOTIDE SEQUENCE [LARGE SCALE GENOMIC DNA]</scope>
    <source>
        <strain evidence="2">MOD1-Sh41s</strain>
    </source>
</reference>
<dbReference type="Gene3D" id="3.10.129.10">
    <property type="entry name" value="Hotdog Thioesterase"/>
    <property type="match status" value="1"/>
</dbReference>
<evidence type="ECO:0000313" key="2">
    <source>
        <dbReference type="EMBL" id="PUX26956.1"/>
    </source>
</evidence>
<dbReference type="InterPro" id="IPR029069">
    <property type="entry name" value="HotDog_dom_sf"/>
</dbReference>
<evidence type="ECO:0000259" key="1">
    <source>
        <dbReference type="Pfam" id="PF22818"/>
    </source>
</evidence>
<dbReference type="PIRSF" id="PIRSF030962">
    <property type="entry name" value="Dehydrase_ECs4332_prd"/>
    <property type="match status" value="1"/>
</dbReference>
<feature type="domain" description="ApeI dehydratase-like" evidence="1">
    <location>
        <begin position="12"/>
        <end position="100"/>
    </location>
</feature>
<sequence>MTPPEIQRHQPSPAQAEIVLRLDPTLFWFKGHFPVQPLLPGVAQLDWVMRYAAELVAPGYRFQGIQNVKFQAPLLPGCDVLLSLDWNEARGVLSFSYHRLAGDARILSSSGKIKLCR</sequence>
<dbReference type="AlphaFoldDB" id="A0A2T7BAR8"/>
<dbReference type="Pfam" id="PF22818">
    <property type="entry name" value="ApeI-like"/>
    <property type="match status" value="1"/>
</dbReference>
<name>A0A2T7BAR8_9ENTR</name>
<dbReference type="EMBL" id="MSAG01000001">
    <property type="protein sequence ID" value="PUX26956.1"/>
    <property type="molecule type" value="Genomic_DNA"/>
</dbReference>
<organism evidence="2">
    <name type="scientific">Cronobacter turicensis</name>
    <dbReference type="NCBI Taxonomy" id="413502"/>
    <lineage>
        <taxon>Bacteria</taxon>
        <taxon>Pseudomonadati</taxon>
        <taxon>Pseudomonadota</taxon>
        <taxon>Gammaproteobacteria</taxon>
        <taxon>Enterobacterales</taxon>
        <taxon>Enterobacteriaceae</taxon>
        <taxon>Cronobacter</taxon>
    </lineage>
</organism>
<dbReference type="OrthoDB" id="9812842at2"/>